<gene>
    <name evidence="3" type="ordered locus">Plabr_4550</name>
</gene>
<dbReference type="RefSeq" id="WP_013630825.1">
    <property type="nucleotide sequence ID" value="NC_015174.1"/>
</dbReference>
<evidence type="ECO:0000313" key="4">
    <source>
        <dbReference type="Proteomes" id="UP000006860"/>
    </source>
</evidence>
<dbReference type="KEGG" id="pbs:Plabr_4550"/>
<evidence type="ECO:0008006" key="5">
    <source>
        <dbReference type="Google" id="ProtNLM"/>
    </source>
</evidence>
<dbReference type="STRING" id="756272.Plabr_4550"/>
<accession>F0SME2</accession>
<evidence type="ECO:0000256" key="2">
    <source>
        <dbReference type="SAM" id="SignalP"/>
    </source>
</evidence>
<feature type="signal peptide" evidence="2">
    <location>
        <begin position="1"/>
        <end position="22"/>
    </location>
</feature>
<dbReference type="HOGENOM" id="CLU_1833717_0_0_0"/>
<feature type="region of interest" description="Disordered" evidence="1">
    <location>
        <begin position="111"/>
        <end position="140"/>
    </location>
</feature>
<proteinExistence type="predicted"/>
<dbReference type="PROSITE" id="PS51257">
    <property type="entry name" value="PROKAR_LIPOPROTEIN"/>
    <property type="match status" value="1"/>
</dbReference>
<evidence type="ECO:0000313" key="3">
    <source>
        <dbReference type="EMBL" id="ADY62121.1"/>
    </source>
</evidence>
<feature type="compositionally biased region" description="Pro residues" evidence="1">
    <location>
        <begin position="128"/>
        <end position="140"/>
    </location>
</feature>
<keyword evidence="2" id="KW-0732">Signal</keyword>
<evidence type="ECO:0000256" key="1">
    <source>
        <dbReference type="SAM" id="MobiDB-lite"/>
    </source>
</evidence>
<reference evidence="4" key="1">
    <citation type="submission" date="2011-02" db="EMBL/GenBank/DDBJ databases">
        <title>The complete genome of Planctomyces brasiliensis DSM 5305.</title>
        <authorList>
            <person name="Lucas S."/>
            <person name="Copeland A."/>
            <person name="Lapidus A."/>
            <person name="Bruce D."/>
            <person name="Goodwin L."/>
            <person name="Pitluck S."/>
            <person name="Kyrpides N."/>
            <person name="Mavromatis K."/>
            <person name="Pagani I."/>
            <person name="Ivanova N."/>
            <person name="Ovchinnikova G."/>
            <person name="Lu M."/>
            <person name="Detter J.C."/>
            <person name="Han C."/>
            <person name="Land M."/>
            <person name="Hauser L."/>
            <person name="Markowitz V."/>
            <person name="Cheng J.-F."/>
            <person name="Hugenholtz P."/>
            <person name="Woyke T."/>
            <person name="Wu D."/>
            <person name="Tindall B."/>
            <person name="Pomrenke H.G."/>
            <person name="Brambilla E."/>
            <person name="Klenk H.-P."/>
            <person name="Eisen J.A."/>
        </authorList>
    </citation>
    <scope>NUCLEOTIDE SEQUENCE [LARGE SCALE GENOMIC DNA]</scope>
    <source>
        <strain evidence="4">ATCC 49424 / DSM 5305 / JCM 21570 / NBRC 103401 / IFAM 1448</strain>
    </source>
</reference>
<organism evidence="3 4">
    <name type="scientific">Rubinisphaera brasiliensis (strain ATCC 49424 / DSM 5305 / JCM 21570 / IAM 15109 / NBRC 103401 / IFAM 1448)</name>
    <name type="common">Planctomyces brasiliensis</name>
    <dbReference type="NCBI Taxonomy" id="756272"/>
    <lineage>
        <taxon>Bacteria</taxon>
        <taxon>Pseudomonadati</taxon>
        <taxon>Planctomycetota</taxon>
        <taxon>Planctomycetia</taxon>
        <taxon>Planctomycetales</taxon>
        <taxon>Planctomycetaceae</taxon>
        <taxon>Rubinisphaera</taxon>
    </lineage>
</organism>
<keyword evidence="4" id="KW-1185">Reference proteome</keyword>
<dbReference type="EMBL" id="CP002546">
    <property type="protein sequence ID" value="ADY62121.1"/>
    <property type="molecule type" value="Genomic_DNA"/>
</dbReference>
<sequence>MFRQALCLALLASSLLSSGCLCFRPTYWYANAIDDVSDFKAKLDPLYEPGLDISRVGMPDWNRFGLNRFLCPCENGRCHNGRCSRCKPVYYPAEYRMKYWAYLEQEARENDSAVAAPPQPEELQPFPEEAPLPMPVPPMP</sequence>
<dbReference type="AlphaFoldDB" id="F0SME2"/>
<feature type="chain" id="PRO_5003257141" description="Secreted protein" evidence="2">
    <location>
        <begin position="23"/>
        <end position="140"/>
    </location>
</feature>
<feature type="compositionally biased region" description="Low complexity" evidence="1">
    <location>
        <begin position="113"/>
        <end position="127"/>
    </location>
</feature>
<protein>
    <recommendedName>
        <fullName evidence="5">Secreted protein</fullName>
    </recommendedName>
</protein>
<name>F0SME2_RUBBR</name>
<dbReference type="OrthoDB" id="215812at2"/>
<dbReference type="Proteomes" id="UP000006860">
    <property type="component" value="Chromosome"/>
</dbReference>